<gene>
    <name evidence="1" type="ORF">BDR25DRAFT_367207</name>
</gene>
<name>A0ACB6QWY3_9PLEO</name>
<accession>A0ACB6QWY3</accession>
<protein>
    <submittedName>
        <fullName evidence="1">Uncharacterized protein</fullName>
    </submittedName>
</protein>
<evidence type="ECO:0000313" key="1">
    <source>
        <dbReference type="EMBL" id="KAF2471528.1"/>
    </source>
</evidence>
<reference evidence="1" key="1">
    <citation type="journal article" date="2020" name="Stud. Mycol.">
        <title>101 Dothideomycetes genomes: a test case for predicting lifestyles and emergence of pathogens.</title>
        <authorList>
            <person name="Haridas S."/>
            <person name="Albert R."/>
            <person name="Binder M."/>
            <person name="Bloem J."/>
            <person name="Labutti K."/>
            <person name="Salamov A."/>
            <person name="Andreopoulos B."/>
            <person name="Baker S."/>
            <person name="Barry K."/>
            <person name="Bills G."/>
            <person name="Bluhm B."/>
            <person name="Cannon C."/>
            <person name="Castanera R."/>
            <person name="Culley D."/>
            <person name="Daum C."/>
            <person name="Ezra D."/>
            <person name="Gonzalez J."/>
            <person name="Henrissat B."/>
            <person name="Kuo A."/>
            <person name="Liang C."/>
            <person name="Lipzen A."/>
            <person name="Lutzoni F."/>
            <person name="Magnuson J."/>
            <person name="Mondo S."/>
            <person name="Nolan M."/>
            <person name="Ohm R."/>
            <person name="Pangilinan J."/>
            <person name="Park H.-J."/>
            <person name="Ramirez L."/>
            <person name="Alfaro M."/>
            <person name="Sun H."/>
            <person name="Tritt A."/>
            <person name="Yoshinaga Y."/>
            <person name="Zwiers L.-H."/>
            <person name="Turgeon B."/>
            <person name="Goodwin S."/>
            <person name="Spatafora J."/>
            <person name="Crous P."/>
            <person name="Grigoriev I."/>
        </authorList>
    </citation>
    <scope>NUCLEOTIDE SEQUENCE</scope>
    <source>
        <strain evidence="1">ATCC 200398</strain>
    </source>
</reference>
<proteinExistence type="predicted"/>
<organism evidence="1 2">
    <name type="scientific">Lindgomyces ingoldianus</name>
    <dbReference type="NCBI Taxonomy" id="673940"/>
    <lineage>
        <taxon>Eukaryota</taxon>
        <taxon>Fungi</taxon>
        <taxon>Dikarya</taxon>
        <taxon>Ascomycota</taxon>
        <taxon>Pezizomycotina</taxon>
        <taxon>Dothideomycetes</taxon>
        <taxon>Pleosporomycetidae</taxon>
        <taxon>Pleosporales</taxon>
        <taxon>Lindgomycetaceae</taxon>
        <taxon>Lindgomyces</taxon>
    </lineage>
</organism>
<dbReference type="EMBL" id="MU003504">
    <property type="protein sequence ID" value="KAF2471528.1"/>
    <property type="molecule type" value="Genomic_DNA"/>
</dbReference>
<sequence>MTTEATLAIIFGIMTLIATIAGIHYRDSLCCVLFQNAQGAWYQGIGAMTIALLH</sequence>
<evidence type="ECO:0000313" key="2">
    <source>
        <dbReference type="Proteomes" id="UP000799755"/>
    </source>
</evidence>
<comment type="caution">
    <text evidence="1">The sequence shown here is derived from an EMBL/GenBank/DDBJ whole genome shotgun (WGS) entry which is preliminary data.</text>
</comment>
<keyword evidence="2" id="KW-1185">Reference proteome</keyword>
<dbReference type="Proteomes" id="UP000799755">
    <property type="component" value="Unassembled WGS sequence"/>
</dbReference>